<keyword evidence="3" id="KW-0699">rRNA-binding</keyword>
<dbReference type="FunFam" id="3.30.300.20:FF:000001">
    <property type="entry name" value="30S ribosomal protein S3"/>
    <property type="match status" value="1"/>
</dbReference>
<dbReference type="GO" id="GO:0006412">
    <property type="term" value="P:translation"/>
    <property type="evidence" value="ECO:0007669"/>
    <property type="project" value="InterPro"/>
</dbReference>
<dbReference type="SUPFAM" id="SSF54843">
    <property type="entry name" value="Ribosomal protein L22"/>
    <property type="match status" value="1"/>
</dbReference>
<dbReference type="InterPro" id="IPR036419">
    <property type="entry name" value="Ribosomal_S3_C_sf"/>
</dbReference>
<dbReference type="SUPFAM" id="SSF54814">
    <property type="entry name" value="Prokaryotic type KH domain (KH-domain type II)"/>
    <property type="match status" value="1"/>
</dbReference>
<dbReference type="AlphaFoldDB" id="A0AAE0VZP6"/>
<dbReference type="PANTHER" id="PTHR11760">
    <property type="entry name" value="30S/40S RIBOSOMAL PROTEIN S3"/>
    <property type="match status" value="1"/>
</dbReference>
<comment type="similarity">
    <text evidence="2">Belongs to the universal ribosomal protein uS3 family.</text>
</comment>
<dbReference type="GO" id="GO:0015934">
    <property type="term" value="C:large ribosomal subunit"/>
    <property type="evidence" value="ECO:0007669"/>
    <property type="project" value="InterPro"/>
</dbReference>
<dbReference type="Pfam" id="PF00237">
    <property type="entry name" value="Ribosomal_L22"/>
    <property type="match status" value="1"/>
</dbReference>
<evidence type="ECO:0000256" key="4">
    <source>
        <dbReference type="ARBA" id="ARBA00022884"/>
    </source>
</evidence>
<evidence type="ECO:0000256" key="1">
    <source>
        <dbReference type="ARBA" id="ARBA00009451"/>
    </source>
</evidence>
<dbReference type="Gene3D" id="3.90.470.10">
    <property type="entry name" value="Ribosomal protein L22/L17"/>
    <property type="match status" value="1"/>
</dbReference>
<reference evidence="12" key="2">
    <citation type="journal article" date="2021" name="Genome Biol. Evol.">
        <title>Developing a high-quality reference genome for a parasitic bivalve with doubly uniparental inheritance (Bivalvia: Unionida).</title>
        <authorList>
            <person name="Smith C.H."/>
        </authorList>
    </citation>
    <scope>NUCLEOTIDE SEQUENCE</scope>
    <source>
        <strain evidence="12">CHS0354</strain>
        <tissue evidence="12">Mantle</tissue>
    </source>
</reference>
<keyword evidence="6 10" id="KW-0687">Ribonucleoprotein</keyword>
<organism evidence="12 13">
    <name type="scientific">Potamilus streckersoni</name>
    <dbReference type="NCBI Taxonomy" id="2493646"/>
    <lineage>
        <taxon>Eukaryota</taxon>
        <taxon>Metazoa</taxon>
        <taxon>Spiralia</taxon>
        <taxon>Lophotrochozoa</taxon>
        <taxon>Mollusca</taxon>
        <taxon>Bivalvia</taxon>
        <taxon>Autobranchia</taxon>
        <taxon>Heteroconchia</taxon>
        <taxon>Palaeoheterodonta</taxon>
        <taxon>Unionida</taxon>
        <taxon>Unionoidea</taxon>
        <taxon>Unionidae</taxon>
        <taxon>Ambleminae</taxon>
        <taxon>Lampsilini</taxon>
        <taxon>Potamilus</taxon>
    </lineage>
</organism>
<dbReference type="InterPro" id="IPR001351">
    <property type="entry name" value="Ribosomal_uS3_C"/>
</dbReference>
<dbReference type="SUPFAM" id="SSF54821">
    <property type="entry name" value="Ribosomal protein S3 C-terminal domain"/>
    <property type="match status" value="1"/>
</dbReference>
<dbReference type="HAMAP" id="MF_01331_B">
    <property type="entry name" value="Ribosomal_uL22_B"/>
    <property type="match status" value="1"/>
</dbReference>
<dbReference type="InterPro" id="IPR009019">
    <property type="entry name" value="KH_sf_prok-type"/>
</dbReference>
<evidence type="ECO:0000256" key="10">
    <source>
        <dbReference type="RuleBase" id="RU004005"/>
    </source>
</evidence>
<proteinExistence type="inferred from homology"/>
<dbReference type="InterPro" id="IPR036394">
    <property type="entry name" value="Ribosomal_uL22_sf"/>
</dbReference>
<dbReference type="GO" id="GO:0022627">
    <property type="term" value="C:cytosolic small ribosomal subunit"/>
    <property type="evidence" value="ECO:0007669"/>
    <property type="project" value="TreeGrafter"/>
</dbReference>
<dbReference type="InterPro" id="IPR057258">
    <property type="entry name" value="Ribosomal_uS3"/>
</dbReference>
<evidence type="ECO:0000313" key="12">
    <source>
        <dbReference type="EMBL" id="KAK3596086.1"/>
    </source>
</evidence>
<reference evidence="12" key="3">
    <citation type="submission" date="2023-05" db="EMBL/GenBank/DDBJ databases">
        <authorList>
            <person name="Smith C.H."/>
        </authorList>
    </citation>
    <scope>NUCLEOTIDE SEQUENCE</scope>
    <source>
        <strain evidence="12">CHS0354</strain>
        <tissue evidence="12">Mantle</tissue>
    </source>
</reference>
<dbReference type="NCBIfam" id="TIGR01009">
    <property type="entry name" value="rpsC_bact"/>
    <property type="match status" value="1"/>
</dbReference>
<evidence type="ECO:0000256" key="7">
    <source>
        <dbReference type="ARBA" id="ARBA00035154"/>
    </source>
</evidence>
<dbReference type="PROSITE" id="PS50823">
    <property type="entry name" value="KH_TYPE_2"/>
    <property type="match status" value="1"/>
</dbReference>
<dbReference type="PANTHER" id="PTHR11760:SF19">
    <property type="entry name" value="SMALL RIBOSOMAL SUBUNIT PROTEIN US3C"/>
    <property type="match status" value="1"/>
</dbReference>
<dbReference type="InterPro" id="IPR001063">
    <property type="entry name" value="Ribosomal_uL22"/>
</dbReference>
<evidence type="ECO:0000256" key="8">
    <source>
        <dbReference type="ARBA" id="ARBA00035285"/>
    </source>
</evidence>
<dbReference type="GO" id="GO:0019843">
    <property type="term" value="F:rRNA binding"/>
    <property type="evidence" value="ECO:0007669"/>
    <property type="project" value="UniProtKB-KW"/>
</dbReference>
<dbReference type="CDD" id="cd02412">
    <property type="entry name" value="KH-II_30S_S3"/>
    <property type="match status" value="1"/>
</dbReference>
<evidence type="ECO:0000256" key="6">
    <source>
        <dbReference type="ARBA" id="ARBA00023274"/>
    </source>
</evidence>
<dbReference type="CDD" id="cd00336">
    <property type="entry name" value="Ribosomal_L22"/>
    <property type="match status" value="1"/>
</dbReference>
<dbReference type="InterPro" id="IPR005704">
    <property type="entry name" value="Ribosomal_uS3_bac-typ"/>
</dbReference>
<keyword evidence="5 10" id="KW-0689">Ribosomal protein</keyword>
<dbReference type="EMBL" id="JAEAOA010001653">
    <property type="protein sequence ID" value="KAK3596086.1"/>
    <property type="molecule type" value="Genomic_DNA"/>
</dbReference>
<comment type="similarity">
    <text evidence="1 10">Belongs to the universal ribosomal protein uL22 family.</text>
</comment>
<accession>A0AAE0VZP6</accession>
<dbReference type="Pfam" id="PF07650">
    <property type="entry name" value="KH_2"/>
    <property type="match status" value="1"/>
</dbReference>
<evidence type="ECO:0000256" key="9">
    <source>
        <dbReference type="PROSITE-ProRule" id="PRU00118"/>
    </source>
</evidence>
<evidence type="ECO:0000256" key="3">
    <source>
        <dbReference type="ARBA" id="ARBA00022730"/>
    </source>
</evidence>
<dbReference type="Gene3D" id="3.30.1140.32">
    <property type="entry name" value="Ribosomal protein S3, C-terminal domain"/>
    <property type="match status" value="1"/>
</dbReference>
<evidence type="ECO:0000313" key="13">
    <source>
        <dbReference type="Proteomes" id="UP001195483"/>
    </source>
</evidence>
<dbReference type="InterPro" id="IPR004044">
    <property type="entry name" value="KH_dom_type_2"/>
</dbReference>
<comment type="caution">
    <text evidence="12">The sequence shown here is derived from an EMBL/GenBank/DDBJ whole genome shotgun (WGS) entry which is preliminary data.</text>
</comment>
<dbReference type="Proteomes" id="UP001195483">
    <property type="component" value="Unassembled WGS sequence"/>
</dbReference>
<protein>
    <recommendedName>
        <fullName evidence="8">Large ribosomal subunit protein uL22c</fullName>
    </recommendedName>
    <alternativeName>
        <fullName evidence="7">Small ribosomal subunit protein uS3c</fullName>
    </alternativeName>
</protein>
<keyword evidence="4 9" id="KW-0694">RNA-binding</keyword>
<dbReference type="Pfam" id="PF00189">
    <property type="entry name" value="Ribosomal_S3_C"/>
    <property type="match status" value="1"/>
</dbReference>
<name>A0AAE0VZP6_9BIVA</name>
<evidence type="ECO:0000256" key="2">
    <source>
        <dbReference type="ARBA" id="ARBA00010761"/>
    </source>
</evidence>
<dbReference type="NCBIfam" id="TIGR01044">
    <property type="entry name" value="rplV_bact"/>
    <property type="match status" value="1"/>
</dbReference>
<gene>
    <name evidence="12" type="ORF">CHS0354_027356</name>
</gene>
<dbReference type="GO" id="GO:0003735">
    <property type="term" value="F:structural constituent of ribosome"/>
    <property type="evidence" value="ECO:0007669"/>
    <property type="project" value="InterPro"/>
</dbReference>
<feature type="domain" description="KH type-2" evidence="11">
    <location>
        <begin position="103"/>
        <end position="159"/>
    </location>
</feature>
<reference evidence="12" key="1">
    <citation type="journal article" date="2021" name="Genome Biol. Evol.">
        <title>A High-Quality Reference Genome for a Parasitic Bivalve with Doubly Uniparental Inheritance (Bivalvia: Unionida).</title>
        <authorList>
            <person name="Smith C.H."/>
        </authorList>
    </citation>
    <scope>NUCLEOTIDE SEQUENCE</scope>
    <source>
        <strain evidence="12">CHS0354</strain>
    </source>
</reference>
<dbReference type="InterPro" id="IPR005727">
    <property type="entry name" value="Ribosomal_uL22_bac/chlpt-type"/>
</dbReference>
<keyword evidence="13" id="KW-1185">Reference proteome</keyword>
<evidence type="ECO:0000259" key="11">
    <source>
        <dbReference type="PROSITE" id="PS50823"/>
    </source>
</evidence>
<evidence type="ECO:0000256" key="5">
    <source>
        <dbReference type="ARBA" id="ARBA00022980"/>
    </source>
</evidence>
<sequence>MQKPAKKETALAIARGVNVRIAPRKARLVADYIRGKNVRHVYAFLESYRRKANPIVLNILKSAVANAVSKNANLDEDKLYVSEAFVDEGMTLKRMRPRAMGRGIGKIEIERADKNLKVTMHVARPGIIIGRKGEEAEKLKKQLASLTSQTLILNIKEIKKVDTDAQIIAFNIAQQIQRRVAFRRVIKRSMQSAMRFNIKGCKIMISGRLNGAEIARTEWIREGTYSSAHPEN</sequence>